<dbReference type="EMBL" id="JAGGLG010000019">
    <property type="protein sequence ID" value="MBP2018903.1"/>
    <property type="molecule type" value="Genomic_DNA"/>
</dbReference>
<keyword evidence="8" id="KW-1185">Reference proteome</keyword>
<dbReference type="SUPFAM" id="SSF56762">
    <property type="entry name" value="HydB/Nqo4-like"/>
    <property type="match status" value="1"/>
</dbReference>
<dbReference type="InterPro" id="IPR001501">
    <property type="entry name" value="Ni-dep_hyd_lsu"/>
</dbReference>
<feature type="domain" description="NADH:ubiquinone oxidoreductase 30kDa subunit" evidence="5">
    <location>
        <begin position="26"/>
        <end position="124"/>
    </location>
</feature>
<evidence type="ECO:0000259" key="6">
    <source>
        <dbReference type="Pfam" id="PF00346"/>
    </source>
</evidence>
<dbReference type="SUPFAM" id="SSF143243">
    <property type="entry name" value="Nqo5-like"/>
    <property type="match status" value="1"/>
</dbReference>
<evidence type="ECO:0000256" key="1">
    <source>
        <dbReference type="ARBA" id="ARBA00004202"/>
    </source>
</evidence>
<accession>A0ABS4JTP9</accession>
<keyword evidence="2" id="KW-0813">Transport</keyword>
<feature type="domain" description="NADH-quinone oxidoreductase subunit D" evidence="6">
    <location>
        <begin position="259"/>
        <end position="424"/>
    </location>
</feature>
<sequence length="516" mass="57650">MEYETIVTSRDGLAGEVARLGASGARLIMTVGTDVRPLGGGFEVTHLFGFDRAGKVVGVVVPVPADDPTFPAVTPQLPPAGWMEREVYDMIGVTPEGHPDLRRLIVADDWPDDVFPLRKDVPHNYRPPRAENARSALKPTPEGTTVVPVGPFFPTLEEPAYFRLFVEGEEVVDCDYRGFYSHRGVEKLAEQLRYDQIPFLAERICGICGYVHSTCFSQAVEQAAGIEVPRRGRYIRTIMLELERIHSHLLWLGLAAHIVGFDTGFMQAWRVREPVMWAAEALTGNRKTYGMNLPGGVRRDLRPEGIHQVQDVLKAVERESQSLMRALERDTALRSRLRNTGVLTHEKAVLWGAVGPTARASGVDIDVRRDYPYAAYDELPVNVALRQEGDIWARLEVRVEETLESVRLIREALANLPGGPTFVEPGEVPEGRVSVVLVEAPRGELCNYLMTGAEGKPYRWRVRVPTYMNLQLTPQMVNPGTTIADFPIIAASIDPCFSCTERMEIVRRPREGRHEP</sequence>
<evidence type="ECO:0000256" key="2">
    <source>
        <dbReference type="ARBA" id="ARBA00022448"/>
    </source>
</evidence>
<evidence type="ECO:0000313" key="7">
    <source>
        <dbReference type="EMBL" id="MBP2018903.1"/>
    </source>
</evidence>
<dbReference type="InterPro" id="IPR052197">
    <property type="entry name" value="ComplexI_49kDa-like"/>
</dbReference>
<dbReference type="Proteomes" id="UP001519289">
    <property type="component" value="Unassembled WGS sequence"/>
</dbReference>
<dbReference type="Gene3D" id="1.10.645.10">
    <property type="entry name" value="Cytochrome-c3 Hydrogenase, chain B"/>
    <property type="match status" value="1"/>
</dbReference>
<keyword evidence="4" id="KW-0520">NAD</keyword>
<dbReference type="InterPro" id="IPR037232">
    <property type="entry name" value="NADH_quin_OxRdtase_su_C/D-like"/>
</dbReference>
<dbReference type="Pfam" id="PF00346">
    <property type="entry name" value="Complex1_49kDa"/>
    <property type="match status" value="2"/>
</dbReference>
<protein>
    <submittedName>
        <fullName evidence="7">Ni,Fe-hydrogenase III large subunit/Ni,Fe-hydrogenase III component G</fullName>
    </submittedName>
</protein>
<dbReference type="PROSITE" id="PS00542">
    <property type="entry name" value="COMPLEX1_30K"/>
    <property type="match status" value="1"/>
</dbReference>
<name>A0ABS4JTP9_9FIRM</name>
<evidence type="ECO:0000259" key="5">
    <source>
        <dbReference type="Pfam" id="PF00329"/>
    </source>
</evidence>
<organism evidence="7 8">
    <name type="scientific">Symbiobacterium terraclitae</name>
    <dbReference type="NCBI Taxonomy" id="557451"/>
    <lineage>
        <taxon>Bacteria</taxon>
        <taxon>Bacillati</taxon>
        <taxon>Bacillota</taxon>
        <taxon>Clostridia</taxon>
        <taxon>Eubacteriales</taxon>
        <taxon>Symbiobacteriaceae</taxon>
        <taxon>Symbiobacterium</taxon>
    </lineage>
</organism>
<dbReference type="InterPro" id="IPR029014">
    <property type="entry name" value="NiFe-Hase_large"/>
</dbReference>
<comment type="subcellular location">
    <subcellularLocation>
        <location evidence="1">Cell membrane</location>
        <topology evidence="1">Peripheral membrane protein</topology>
    </subcellularLocation>
</comment>
<dbReference type="InterPro" id="IPR018194">
    <property type="entry name" value="Ni-dep_hyd_lsu_Ni_BS"/>
</dbReference>
<dbReference type="Pfam" id="PF00374">
    <property type="entry name" value="NiFeSe_Hases"/>
    <property type="match status" value="1"/>
</dbReference>
<proteinExistence type="predicted"/>
<gene>
    <name evidence="7" type="ORF">J2Z79_002318</name>
</gene>
<dbReference type="Pfam" id="PF00329">
    <property type="entry name" value="Complex1_30kDa"/>
    <property type="match status" value="1"/>
</dbReference>
<evidence type="ECO:0000313" key="8">
    <source>
        <dbReference type="Proteomes" id="UP001519289"/>
    </source>
</evidence>
<dbReference type="Gene3D" id="3.30.460.80">
    <property type="entry name" value="NADH:ubiquinone oxidoreductase, 30kDa subunit"/>
    <property type="match status" value="1"/>
</dbReference>
<dbReference type="RefSeq" id="WP_209467027.1">
    <property type="nucleotide sequence ID" value="NZ_JAGGLG010000019.1"/>
</dbReference>
<dbReference type="PANTHER" id="PTHR43485">
    <property type="entry name" value="HYDROGENASE-4 COMPONENT G"/>
    <property type="match status" value="1"/>
</dbReference>
<dbReference type="InterPro" id="IPR001268">
    <property type="entry name" value="NADH_UbQ_OxRdtase_30kDa_su"/>
</dbReference>
<dbReference type="InterPro" id="IPR001135">
    <property type="entry name" value="NADH_Q_OxRdtase_suD"/>
</dbReference>
<reference evidence="7 8" key="1">
    <citation type="submission" date="2021-03" db="EMBL/GenBank/DDBJ databases">
        <title>Genomic Encyclopedia of Type Strains, Phase IV (KMG-IV): sequencing the most valuable type-strain genomes for metagenomic binning, comparative biology and taxonomic classification.</title>
        <authorList>
            <person name="Goeker M."/>
        </authorList>
    </citation>
    <scope>NUCLEOTIDE SEQUENCE [LARGE SCALE GENOMIC DNA]</scope>
    <source>
        <strain evidence="7 8">DSM 27138</strain>
    </source>
</reference>
<dbReference type="InterPro" id="IPR020396">
    <property type="entry name" value="NADH_UbQ_OxRdtase_CS"/>
</dbReference>
<comment type="caution">
    <text evidence="7">The sequence shown here is derived from an EMBL/GenBank/DDBJ whole genome shotgun (WGS) entry which is preliminary data.</text>
</comment>
<feature type="domain" description="NADH-quinone oxidoreductase subunit D" evidence="6">
    <location>
        <begin position="427"/>
        <end position="502"/>
    </location>
</feature>
<dbReference type="PANTHER" id="PTHR43485:SF1">
    <property type="entry name" value="FORMATE HYDROGENLYASE SUBUNIT 5-RELATED"/>
    <property type="match status" value="1"/>
</dbReference>
<evidence type="ECO:0000256" key="4">
    <source>
        <dbReference type="ARBA" id="ARBA00023027"/>
    </source>
</evidence>
<dbReference type="PROSITE" id="PS00507">
    <property type="entry name" value="NI_HGENASE_L_1"/>
    <property type="match status" value="1"/>
</dbReference>
<evidence type="ECO:0000256" key="3">
    <source>
        <dbReference type="ARBA" id="ARBA00023002"/>
    </source>
</evidence>
<keyword evidence="3" id="KW-0560">Oxidoreductase</keyword>